<keyword evidence="3" id="KW-0238">DNA-binding</keyword>
<evidence type="ECO:0000256" key="3">
    <source>
        <dbReference type="ARBA" id="ARBA00023125"/>
    </source>
</evidence>
<keyword evidence="5" id="KW-0539">Nucleus</keyword>
<comment type="subcellular location">
    <subcellularLocation>
        <location evidence="1">Nucleus</location>
    </subcellularLocation>
</comment>
<accession>A0ABD2YAE3</accession>
<reference evidence="6 7" key="1">
    <citation type="submission" date="2024-11" db="EMBL/GenBank/DDBJ databases">
        <title>A near-complete genome assembly of Cinchona calisaya.</title>
        <authorList>
            <person name="Lian D.C."/>
            <person name="Zhao X.W."/>
            <person name="Wei L."/>
        </authorList>
    </citation>
    <scope>NUCLEOTIDE SEQUENCE [LARGE SCALE GENOMIC DNA]</scope>
    <source>
        <tissue evidence="6">Nenye</tissue>
    </source>
</reference>
<evidence type="ECO:0000256" key="1">
    <source>
        <dbReference type="ARBA" id="ARBA00004123"/>
    </source>
</evidence>
<protein>
    <submittedName>
        <fullName evidence="6">Uncharacterized protein</fullName>
    </submittedName>
</protein>
<dbReference type="GO" id="GO:0003677">
    <property type="term" value="F:DNA binding"/>
    <property type="evidence" value="ECO:0007669"/>
    <property type="project" value="UniProtKB-KW"/>
</dbReference>
<evidence type="ECO:0000256" key="5">
    <source>
        <dbReference type="ARBA" id="ARBA00023242"/>
    </source>
</evidence>
<name>A0ABD2YAE3_9GENT</name>
<dbReference type="GO" id="GO:0005634">
    <property type="term" value="C:nucleus"/>
    <property type="evidence" value="ECO:0007669"/>
    <property type="project" value="UniProtKB-SubCell"/>
</dbReference>
<dbReference type="InterPro" id="IPR015300">
    <property type="entry name" value="DNA-bd_pseudobarrel_sf"/>
</dbReference>
<evidence type="ECO:0000313" key="6">
    <source>
        <dbReference type="EMBL" id="KAL3504432.1"/>
    </source>
</evidence>
<proteinExistence type="predicted"/>
<dbReference type="AlphaFoldDB" id="A0ABD2YAE3"/>
<gene>
    <name evidence="6" type="ORF">ACH5RR_034273</name>
</gene>
<sequence length="193" mass="21913">MLQQFIMRIRSVEFAEKKTLFLMEFLNDHAFDIQDFVILCMPFDDVRRIVLDKKIIAHVVTYWLHGLWDKFLYHYKIDAEYLLLFKYKGQAEFDVCIFNPVGVEALYPLSGVGGSVTEKVKKGAVQLRNVSQIGWSRVSALNKQTRSCDSFNSDGYIGVNIYPFEVFSSCLRDIACGAACVSAPVVCIISATL</sequence>
<dbReference type="Proteomes" id="UP001630127">
    <property type="component" value="Unassembled WGS sequence"/>
</dbReference>
<keyword evidence="4" id="KW-0804">Transcription</keyword>
<dbReference type="EMBL" id="JBJUIK010000014">
    <property type="protein sequence ID" value="KAL3504432.1"/>
    <property type="molecule type" value="Genomic_DNA"/>
</dbReference>
<comment type="caution">
    <text evidence="6">The sequence shown here is derived from an EMBL/GenBank/DDBJ whole genome shotgun (WGS) entry which is preliminary data.</text>
</comment>
<keyword evidence="7" id="KW-1185">Reference proteome</keyword>
<dbReference type="SUPFAM" id="SSF101936">
    <property type="entry name" value="DNA-binding pseudobarrel domain"/>
    <property type="match status" value="1"/>
</dbReference>
<keyword evidence="2" id="KW-0805">Transcription regulation</keyword>
<dbReference type="Gene3D" id="2.40.330.10">
    <property type="entry name" value="DNA-binding pseudobarrel domain"/>
    <property type="match status" value="1"/>
</dbReference>
<evidence type="ECO:0000313" key="7">
    <source>
        <dbReference type="Proteomes" id="UP001630127"/>
    </source>
</evidence>
<evidence type="ECO:0000256" key="4">
    <source>
        <dbReference type="ARBA" id="ARBA00023163"/>
    </source>
</evidence>
<evidence type="ECO:0000256" key="2">
    <source>
        <dbReference type="ARBA" id="ARBA00023015"/>
    </source>
</evidence>
<organism evidence="6 7">
    <name type="scientific">Cinchona calisaya</name>
    <dbReference type="NCBI Taxonomy" id="153742"/>
    <lineage>
        <taxon>Eukaryota</taxon>
        <taxon>Viridiplantae</taxon>
        <taxon>Streptophyta</taxon>
        <taxon>Embryophyta</taxon>
        <taxon>Tracheophyta</taxon>
        <taxon>Spermatophyta</taxon>
        <taxon>Magnoliopsida</taxon>
        <taxon>eudicotyledons</taxon>
        <taxon>Gunneridae</taxon>
        <taxon>Pentapetalae</taxon>
        <taxon>asterids</taxon>
        <taxon>lamiids</taxon>
        <taxon>Gentianales</taxon>
        <taxon>Rubiaceae</taxon>
        <taxon>Cinchonoideae</taxon>
        <taxon>Cinchoneae</taxon>
        <taxon>Cinchona</taxon>
    </lineage>
</organism>